<feature type="binding site" evidence="8">
    <location>
        <position position="115"/>
    </location>
    <ligand>
        <name>Fe cation</name>
        <dbReference type="ChEBI" id="CHEBI:24875"/>
        <label>2</label>
    </ligand>
</feature>
<dbReference type="HAMAP" id="MF_01658">
    <property type="entry name" value="COQ7"/>
    <property type="match status" value="1"/>
</dbReference>
<dbReference type="GO" id="GO:0016709">
    <property type="term" value="F:oxidoreductase activity, acting on paired donors, with incorporation or reduction of molecular oxygen, NAD(P)H as one donor, and incorporation of one atom of oxygen"/>
    <property type="evidence" value="ECO:0007669"/>
    <property type="project" value="UniProtKB-UniRule"/>
</dbReference>
<feature type="binding site" evidence="8">
    <location>
        <position position="212"/>
    </location>
    <ligand>
        <name>Fe cation</name>
        <dbReference type="ChEBI" id="CHEBI:24875"/>
        <label>2</label>
    </ligand>
</feature>
<keyword evidence="8" id="KW-0496">Mitochondrion</keyword>
<feature type="region of interest" description="Disordered" evidence="9">
    <location>
        <begin position="1"/>
        <end position="64"/>
    </location>
</feature>
<sequence>MRPPLQPTRALSRALSSHAYNPPAPQRRGPPGPPGGGPPNAAAGPSTPAPAPPNPATTTSPSLPPEQRRLLEEIVRVDHAGELGANWIYRGQKWASQLRGDRETASQVEAMWDNERHHLNTLTRVAAQHRVRPTALYPAWQVLAWGLGAGTALLGKEAAMACTEAVETVIGEHYDDQLRALKPVLAENAAKAQPDASLPLLAEILEEFRDDELAHLDTAVEEGALRAPAHSLLSAVVGAACHIGIAVAKKV</sequence>
<evidence type="ECO:0000256" key="5">
    <source>
        <dbReference type="ARBA" id="ARBA00023004"/>
    </source>
</evidence>
<evidence type="ECO:0000256" key="9">
    <source>
        <dbReference type="SAM" id="MobiDB-lite"/>
    </source>
</evidence>
<keyword evidence="6 8" id="KW-0503">Monooxygenase</keyword>
<keyword evidence="2 8" id="KW-0831">Ubiquinone biosynthesis</keyword>
<comment type="subcellular location">
    <subcellularLocation>
        <location evidence="8">Mitochondrion inner membrane</location>
        <topology evidence="8">Peripheral membrane protein</topology>
        <orientation evidence="8">Matrix side</orientation>
    </subcellularLocation>
</comment>
<dbReference type="EC" id="1.14.99.60" evidence="8"/>
<dbReference type="CDD" id="cd01042">
    <property type="entry name" value="DMQH"/>
    <property type="match status" value="1"/>
</dbReference>
<keyword evidence="4 8" id="KW-0560">Oxidoreductase</keyword>
<dbReference type="RefSeq" id="XP_062628057.1">
    <property type="nucleotide sequence ID" value="XM_062772073.1"/>
</dbReference>
<evidence type="ECO:0000256" key="7">
    <source>
        <dbReference type="ARBA" id="ARBA00023136"/>
    </source>
</evidence>
<evidence type="ECO:0000256" key="6">
    <source>
        <dbReference type="ARBA" id="ARBA00023033"/>
    </source>
</evidence>
<keyword evidence="7 8" id="KW-0472">Membrane</keyword>
<feature type="binding site" evidence="8">
    <location>
        <position position="118"/>
    </location>
    <ligand>
        <name>Fe cation</name>
        <dbReference type="ChEBI" id="CHEBI:24875"/>
        <label>1</label>
    </ligand>
</feature>
<dbReference type="InterPro" id="IPR011566">
    <property type="entry name" value="Ubq_synth_Coq7"/>
</dbReference>
<dbReference type="SUPFAM" id="SSF47240">
    <property type="entry name" value="Ferritin-like"/>
    <property type="match status" value="1"/>
</dbReference>
<comment type="pathway">
    <text evidence="1 8">Cofactor biosynthesis; ubiquinone biosynthesis.</text>
</comment>
<keyword evidence="3 8" id="KW-0479">Metal-binding</keyword>
<gene>
    <name evidence="10" type="primary">coq7</name>
    <name evidence="8" type="synonym">COQ7</name>
    <name evidence="10" type="ORF">LOC62_04G005528</name>
</gene>
<feature type="compositionally biased region" description="Pro residues" evidence="9">
    <location>
        <begin position="22"/>
        <end position="37"/>
    </location>
</feature>
<evidence type="ECO:0000256" key="2">
    <source>
        <dbReference type="ARBA" id="ARBA00022688"/>
    </source>
</evidence>
<keyword evidence="5 8" id="KW-0408">Iron</keyword>
<dbReference type="GeneID" id="87808757"/>
<feature type="binding site" evidence="8">
    <location>
        <position position="115"/>
    </location>
    <ligand>
        <name>Fe cation</name>
        <dbReference type="ChEBI" id="CHEBI:24875"/>
        <label>1</label>
    </ligand>
</feature>
<name>A0AAF0Y8G1_9TREE</name>
<reference evidence="10" key="1">
    <citation type="submission" date="2023-10" db="EMBL/GenBank/DDBJ databases">
        <authorList>
            <person name="Noh H."/>
        </authorList>
    </citation>
    <scope>NUCLEOTIDE SEQUENCE</scope>
    <source>
        <strain evidence="10">DUCC4014</strain>
    </source>
</reference>
<comment type="catalytic activity">
    <reaction evidence="8">
        <text>a 5-methoxy-2-methyl-3-(all-trans-polyprenyl)benzene-1,4-diol + AH2 + O2 = a 3-demethylubiquinol + A + H2O</text>
        <dbReference type="Rhea" id="RHEA:50908"/>
        <dbReference type="Rhea" id="RHEA-COMP:10859"/>
        <dbReference type="Rhea" id="RHEA-COMP:10914"/>
        <dbReference type="ChEBI" id="CHEBI:13193"/>
        <dbReference type="ChEBI" id="CHEBI:15377"/>
        <dbReference type="ChEBI" id="CHEBI:15379"/>
        <dbReference type="ChEBI" id="CHEBI:17499"/>
        <dbReference type="ChEBI" id="CHEBI:84167"/>
        <dbReference type="ChEBI" id="CHEBI:84422"/>
        <dbReference type="EC" id="1.14.99.60"/>
    </reaction>
</comment>
<keyword evidence="8" id="KW-0999">Mitochondrion inner membrane</keyword>
<comment type="function">
    <text evidence="8">Catalyzes the hydroxylation of 2-polyprenyl-3-methyl-6-methoxy-1,4-benzoquinol (DMQH2) during ubiquinone biosynthesis. Has also a structural role in the COQ enzyme complex, stabilizing other COQ polypeptides.</text>
</comment>
<proteinExistence type="inferred from homology"/>
<dbReference type="GO" id="GO:0046872">
    <property type="term" value="F:metal ion binding"/>
    <property type="evidence" value="ECO:0007669"/>
    <property type="project" value="UniProtKB-KW"/>
</dbReference>
<evidence type="ECO:0000313" key="11">
    <source>
        <dbReference type="Proteomes" id="UP000827549"/>
    </source>
</evidence>
<dbReference type="InterPro" id="IPR009078">
    <property type="entry name" value="Ferritin-like_SF"/>
</dbReference>
<dbReference type="PANTHER" id="PTHR11237:SF4">
    <property type="entry name" value="5-DEMETHOXYUBIQUINONE HYDROXYLASE, MITOCHONDRIAL"/>
    <property type="match status" value="1"/>
</dbReference>
<dbReference type="AlphaFoldDB" id="A0AAF0Y8G1"/>
<dbReference type="Proteomes" id="UP000827549">
    <property type="component" value="Chromosome 4"/>
</dbReference>
<feature type="binding site" evidence="8">
    <location>
        <position position="167"/>
    </location>
    <ligand>
        <name>Fe cation</name>
        <dbReference type="ChEBI" id="CHEBI:24875"/>
        <label>2</label>
    </ligand>
</feature>
<protein>
    <recommendedName>
        <fullName evidence="8">5-demethoxyubiquinone hydroxylase, mitochondrial</fullName>
        <shortName evidence="8">DMQ hydroxylase</shortName>
        <ecNumber evidence="8">1.14.99.60</ecNumber>
    </recommendedName>
    <alternativeName>
        <fullName evidence="8">Ubiquinone biosynthesis monooxygenase COQ7</fullName>
    </alternativeName>
</protein>
<comment type="similarity">
    <text evidence="8">Belongs to the COQ7 family.</text>
</comment>
<evidence type="ECO:0000256" key="8">
    <source>
        <dbReference type="HAMAP-Rule" id="MF_03194"/>
    </source>
</evidence>
<dbReference type="Pfam" id="PF03232">
    <property type="entry name" value="COQ7"/>
    <property type="match status" value="1"/>
</dbReference>
<feature type="binding site" evidence="8">
    <location>
        <position position="82"/>
    </location>
    <ligand>
        <name>Fe cation</name>
        <dbReference type="ChEBI" id="CHEBI:24875"/>
        <label>1</label>
    </ligand>
</feature>
<dbReference type="PANTHER" id="PTHR11237">
    <property type="entry name" value="COENZYME Q10 BIOSYNTHESIS PROTEIN 7"/>
    <property type="match status" value="1"/>
</dbReference>
<dbReference type="GO" id="GO:0008682">
    <property type="term" value="F:3-demethoxyubiquinol 3-hydroxylase activity"/>
    <property type="evidence" value="ECO:0007669"/>
    <property type="project" value="UniProtKB-EC"/>
</dbReference>
<comment type="subunit">
    <text evidence="8">Component of a multi-subunit COQ enzyme complex, composed of at least COQ3, COQ4, COQ5, COQ6, COQ7 and COQ9.</text>
</comment>
<evidence type="ECO:0000313" key="10">
    <source>
        <dbReference type="EMBL" id="WOO82025.1"/>
    </source>
</evidence>
<accession>A0AAF0Y8G1</accession>
<evidence type="ECO:0000256" key="1">
    <source>
        <dbReference type="ARBA" id="ARBA00004749"/>
    </source>
</evidence>
<comment type="cofactor">
    <cofactor evidence="8">
        <name>Fe cation</name>
        <dbReference type="ChEBI" id="CHEBI:24875"/>
    </cofactor>
    <text evidence="8">Binds 2 iron ions per subunit.</text>
</comment>
<evidence type="ECO:0000256" key="3">
    <source>
        <dbReference type="ARBA" id="ARBA00022723"/>
    </source>
</evidence>
<dbReference type="GO" id="GO:0006744">
    <property type="term" value="P:ubiquinone biosynthetic process"/>
    <property type="evidence" value="ECO:0007669"/>
    <property type="project" value="UniProtKB-UniRule"/>
</dbReference>
<keyword evidence="11" id="KW-1185">Reference proteome</keyword>
<evidence type="ECO:0000256" key="4">
    <source>
        <dbReference type="ARBA" id="ARBA00023002"/>
    </source>
</evidence>
<feature type="binding site" evidence="8">
    <location>
        <position position="215"/>
    </location>
    <ligand>
        <name>Fe cation</name>
        <dbReference type="ChEBI" id="CHEBI:24875"/>
        <label>2</label>
    </ligand>
</feature>
<dbReference type="EMBL" id="CP086717">
    <property type="protein sequence ID" value="WOO82025.1"/>
    <property type="molecule type" value="Genomic_DNA"/>
</dbReference>
<organism evidence="10 11">
    <name type="scientific">Vanrija pseudolonga</name>
    <dbReference type="NCBI Taxonomy" id="143232"/>
    <lineage>
        <taxon>Eukaryota</taxon>
        <taxon>Fungi</taxon>
        <taxon>Dikarya</taxon>
        <taxon>Basidiomycota</taxon>
        <taxon>Agaricomycotina</taxon>
        <taxon>Tremellomycetes</taxon>
        <taxon>Trichosporonales</taxon>
        <taxon>Trichosporonaceae</taxon>
        <taxon>Vanrija</taxon>
    </lineage>
</organism>
<dbReference type="GO" id="GO:0031314">
    <property type="term" value="C:extrinsic component of mitochondrial inner membrane"/>
    <property type="evidence" value="ECO:0007669"/>
    <property type="project" value="UniProtKB-UniRule"/>
</dbReference>
<feature type="binding site" evidence="8">
    <location>
        <position position="212"/>
    </location>
    <ligand>
        <name>Fe cation</name>
        <dbReference type="ChEBI" id="CHEBI:24875"/>
        <label>1</label>
    </ligand>
</feature>